<dbReference type="GO" id="GO:0005737">
    <property type="term" value="C:cytoplasm"/>
    <property type="evidence" value="ECO:0007669"/>
    <property type="project" value="UniProtKB-SubCell"/>
</dbReference>
<evidence type="ECO:0000313" key="8">
    <source>
        <dbReference type="EnsemblMetazoa" id="PPAI004514-PA"/>
    </source>
</evidence>
<dbReference type="Pfam" id="PF10584">
    <property type="entry name" value="Proteasome_A_N"/>
    <property type="match status" value="1"/>
</dbReference>
<dbReference type="SUPFAM" id="SSF56235">
    <property type="entry name" value="N-terminal nucleophile aminohydrolases (Ntn hydrolases)"/>
    <property type="match status" value="1"/>
</dbReference>
<comment type="subcellular location">
    <subcellularLocation>
        <location evidence="6">Cytoplasm</location>
    </subcellularLocation>
    <subcellularLocation>
        <location evidence="6">Nucleus</location>
    </subcellularLocation>
</comment>
<dbReference type="InterPro" id="IPR050115">
    <property type="entry name" value="Proteasome_alpha"/>
</dbReference>
<dbReference type="FunFam" id="3.60.20.10:FF:000007">
    <property type="entry name" value="Proteasome subunit alpha type"/>
    <property type="match status" value="1"/>
</dbReference>
<evidence type="ECO:0000256" key="4">
    <source>
        <dbReference type="ARBA" id="ARBA00023242"/>
    </source>
</evidence>
<evidence type="ECO:0000256" key="1">
    <source>
        <dbReference type="ARBA" id="ARBA00002000"/>
    </source>
</evidence>
<dbReference type="CTD" id="36018"/>
<organism evidence="8 9">
    <name type="scientific">Phlebotomus papatasi</name>
    <name type="common">Sandfly</name>
    <dbReference type="NCBI Taxonomy" id="29031"/>
    <lineage>
        <taxon>Eukaryota</taxon>
        <taxon>Metazoa</taxon>
        <taxon>Ecdysozoa</taxon>
        <taxon>Arthropoda</taxon>
        <taxon>Hexapoda</taxon>
        <taxon>Insecta</taxon>
        <taxon>Pterygota</taxon>
        <taxon>Neoptera</taxon>
        <taxon>Endopterygota</taxon>
        <taxon>Diptera</taxon>
        <taxon>Nematocera</taxon>
        <taxon>Psychodoidea</taxon>
        <taxon>Psychodidae</taxon>
        <taxon>Phlebotomus</taxon>
        <taxon>Phlebotomus</taxon>
    </lineage>
</organism>
<keyword evidence="3 5" id="KW-0647">Proteasome</keyword>
<dbReference type="CDD" id="cd03751">
    <property type="entry name" value="proteasome_alpha_type_3"/>
    <property type="match status" value="1"/>
</dbReference>
<evidence type="ECO:0000256" key="6">
    <source>
        <dbReference type="RuleBase" id="RU000551"/>
    </source>
</evidence>
<dbReference type="InterPro" id="IPR023332">
    <property type="entry name" value="Proteasome_alpha-type"/>
</dbReference>
<dbReference type="EMBL" id="AJVK01028708">
    <property type="status" value="NOT_ANNOTATED_CDS"/>
    <property type="molecule type" value="Genomic_DNA"/>
</dbReference>
<evidence type="ECO:0000256" key="5">
    <source>
        <dbReference type="PROSITE-ProRule" id="PRU00808"/>
    </source>
</evidence>
<keyword evidence="9" id="KW-1185">Reference proteome</keyword>
<dbReference type="VEuPathDB" id="VectorBase:PPAPM1_004394"/>
<dbReference type="PROSITE" id="PS51475">
    <property type="entry name" value="PROTEASOME_ALPHA_2"/>
    <property type="match status" value="1"/>
</dbReference>
<comment type="subunit">
    <text evidence="6">The 20S proteasome core is composed of 28 subunits that are arranged in four stacked rings, resulting in a barrel-shaped structure. The two end rings are each formed by seven alpha subunits, and the two central rings are each formed by seven beta subunits.</text>
</comment>
<evidence type="ECO:0000259" key="7">
    <source>
        <dbReference type="PROSITE" id="PS00388"/>
    </source>
</evidence>
<dbReference type="VEuPathDB" id="VectorBase:PPAI008421"/>
<dbReference type="PROSITE" id="PS00388">
    <property type="entry name" value="PROTEASOME_ALPHA_1"/>
    <property type="match status" value="1"/>
</dbReference>
<dbReference type="AlphaFoldDB" id="A0A1B0DJJ7"/>
<dbReference type="Pfam" id="PF00227">
    <property type="entry name" value="Proteasome"/>
    <property type="match status" value="1"/>
</dbReference>
<dbReference type="EnsemblMetazoa" id="PPAI008421-RA">
    <property type="protein sequence ID" value="PPAI008421-PA"/>
    <property type="gene ID" value="PPAI008421"/>
</dbReference>
<dbReference type="KEGG" id="ppap:129802713"/>
<protein>
    <recommendedName>
        <fullName evidence="6">Proteasome subunit alpha type</fullName>
    </recommendedName>
</protein>
<dbReference type="InterPro" id="IPR029055">
    <property type="entry name" value="Ntn_hydrolases_N"/>
</dbReference>
<keyword evidence="4 6" id="KW-0539">Nucleus</keyword>
<dbReference type="EnsemblMetazoa" id="PPAI004514-RA">
    <property type="protein sequence ID" value="PPAI004514-PA"/>
    <property type="gene ID" value="PPAI004514"/>
</dbReference>
<dbReference type="GO" id="GO:0006511">
    <property type="term" value="P:ubiquitin-dependent protein catabolic process"/>
    <property type="evidence" value="ECO:0007669"/>
    <property type="project" value="InterPro"/>
</dbReference>
<keyword evidence="2 6" id="KW-0963">Cytoplasm</keyword>
<dbReference type="InterPro" id="IPR001353">
    <property type="entry name" value="Proteasome_sua/b"/>
</dbReference>
<comment type="function">
    <text evidence="1">The proteasome is a multicatalytic proteinase complex which is characterized by its ability to cleave peptides with Arg, Phe, Tyr, Leu, and Glu adjacent to the leaving group at neutral or slightly basic pH. The proteasome has an ATP-dependent proteolytic activity.</text>
</comment>
<dbReference type="OrthoDB" id="40134at2759"/>
<dbReference type="RefSeq" id="XP_055704723.1">
    <property type="nucleotide sequence ID" value="XM_055848748.1"/>
</dbReference>
<dbReference type="Proteomes" id="UP000092462">
    <property type="component" value="Unassembled WGS sequence"/>
</dbReference>
<reference evidence="9" key="1">
    <citation type="submission" date="2012-04" db="EMBL/GenBank/DDBJ databases">
        <title>Phlebotomus papatasi, whole genome shotgun sequencing project.</title>
        <authorList>
            <person name="Fulton L."/>
            <person name="Warren W."/>
            <person name="Minx P."/>
            <person name="Wilson R."/>
            <person name="Clifton S."/>
            <person name="Abrudan J."/>
            <person name="Ramalho-Ortigao M."/>
            <person name="Lawyer P."/>
            <person name="Kamhawi S."/>
            <person name="Rowton E."/>
            <person name="Lehane M."/>
            <person name="Bates P."/>
            <person name="Valenzeula J."/>
            <person name="Dillon R."/>
            <person name="Lobo N."/>
            <person name="Collins F."/>
            <person name="McDowell M.A."/>
        </authorList>
    </citation>
    <scope>NUCLEOTIDE SEQUENCE [LARGE SCALE GENOMIC DNA]</scope>
    <source>
        <strain evidence="9">Israel</strain>
    </source>
</reference>
<dbReference type="EMBL" id="AJVK01035047">
    <property type="status" value="NOT_ANNOTATED_CDS"/>
    <property type="molecule type" value="Genomic_DNA"/>
</dbReference>
<dbReference type="GO" id="GO:0005634">
    <property type="term" value="C:nucleus"/>
    <property type="evidence" value="ECO:0007669"/>
    <property type="project" value="UniProtKB-SubCell"/>
</dbReference>
<dbReference type="PANTHER" id="PTHR11599">
    <property type="entry name" value="PROTEASOME SUBUNIT ALPHA/BETA"/>
    <property type="match status" value="1"/>
</dbReference>
<dbReference type="InterPro" id="IPR000426">
    <property type="entry name" value="Proteasome_asu_N"/>
</dbReference>
<evidence type="ECO:0000313" key="9">
    <source>
        <dbReference type="Proteomes" id="UP000092462"/>
    </source>
</evidence>
<dbReference type="GO" id="GO:0019773">
    <property type="term" value="C:proteasome core complex, alpha-subunit complex"/>
    <property type="evidence" value="ECO:0007669"/>
    <property type="project" value="UniProtKB-UniRule"/>
</dbReference>
<dbReference type="SMART" id="SM00948">
    <property type="entry name" value="Proteasome_A_N"/>
    <property type="match status" value="1"/>
</dbReference>
<dbReference type="VEuPathDB" id="VectorBase:PPAI004514"/>
<dbReference type="GeneID" id="129802713"/>
<reference evidence="8" key="2">
    <citation type="submission" date="2022-08" db="UniProtKB">
        <authorList>
            <consortium name="EnsemblMetazoa"/>
        </authorList>
    </citation>
    <scope>IDENTIFICATION</scope>
    <source>
        <strain evidence="8">Israel</strain>
    </source>
</reference>
<accession>A0A1B0DJJ7</accession>
<feature type="domain" description="Proteasome alpha-type subunits" evidence="7">
    <location>
        <begin position="8"/>
        <end position="30"/>
    </location>
</feature>
<proteinExistence type="inferred from homology"/>
<name>A0A1B0DJJ7_PHLPP</name>
<comment type="similarity">
    <text evidence="5 6">Belongs to the peptidase T1A family.</text>
</comment>
<sequence length="257" mass="28155">MSSIGTGYDLSASQFSPDGRVFQIEYATKSVENSGTSIGLRGRNGVVLAVEKLIPNHLYEDDCGSRIHNVDVHIGLAVCGMIADGNHIADIARQEAASYKQQFNRLIPLQILNDRLSSYLHAYTLYSAVRPFGVSLIICSYTKEAGPEMYMIDPSGVSSGYFGCAMGKAKQAAKTEIEKIALSEVSMEDLLVHASKIIYQLHDDLKDKEFKLELSWVCDQTQELHQNVPPALYKKCNEAGKSALKDGGSSDEEEPGK</sequence>
<evidence type="ECO:0000256" key="3">
    <source>
        <dbReference type="ARBA" id="ARBA00022942"/>
    </source>
</evidence>
<evidence type="ECO:0000256" key="2">
    <source>
        <dbReference type="ARBA" id="ARBA00022490"/>
    </source>
</evidence>
<dbReference type="Gene3D" id="3.60.20.10">
    <property type="entry name" value="Glutamine Phosphoribosylpyrophosphate, subunit 1, domain 1"/>
    <property type="match status" value="1"/>
</dbReference>